<dbReference type="AlphaFoldDB" id="A0A834TYE1"/>
<accession>A0A834TYE1</accession>
<evidence type="ECO:0000313" key="3">
    <source>
        <dbReference type="Proteomes" id="UP000634136"/>
    </source>
</evidence>
<evidence type="ECO:0000313" key="2">
    <source>
        <dbReference type="EMBL" id="KAF7829572.1"/>
    </source>
</evidence>
<gene>
    <name evidence="2" type="ORF">G2W53_011905</name>
</gene>
<dbReference type="EMBL" id="JAAIUW010000005">
    <property type="protein sequence ID" value="KAF7829572.1"/>
    <property type="molecule type" value="Genomic_DNA"/>
</dbReference>
<comment type="caution">
    <text evidence="2">The sequence shown here is derived from an EMBL/GenBank/DDBJ whole genome shotgun (WGS) entry which is preliminary data.</text>
</comment>
<sequence length="61" mass="7278">MTINAKDPKKVEDPRDLKTLTKREDWSQEKKDENQAQQRKDPPNEIHGKRTKKDPQDYQMA</sequence>
<proteinExistence type="predicted"/>
<feature type="region of interest" description="Disordered" evidence="1">
    <location>
        <begin position="1"/>
        <end position="61"/>
    </location>
</feature>
<organism evidence="2 3">
    <name type="scientific">Senna tora</name>
    <dbReference type="NCBI Taxonomy" id="362788"/>
    <lineage>
        <taxon>Eukaryota</taxon>
        <taxon>Viridiplantae</taxon>
        <taxon>Streptophyta</taxon>
        <taxon>Embryophyta</taxon>
        <taxon>Tracheophyta</taxon>
        <taxon>Spermatophyta</taxon>
        <taxon>Magnoliopsida</taxon>
        <taxon>eudicotyledons</taxon>
        <taxon>Gunneridae</taxon>
        <taxon>Pentapetalae</taxon>
        <taxon>rosids</taxon>
        <taxon>fabids</taxon>
        <taxon>Fabales</taxon>
        <taxon>Fabaceae</taxon>
        <taxon>Caesalpinioideae</taxon>
        <taxon>Cassia clade</taxon>
        <taxon>Senna</taxon>
    </lineage>
</organism>
<evidence type="ECO:0000256" key="1">
    <source>
        <dbReference type="SAM" id="MobiDB-lite"/>
    </source>
</evidence>
<keyword evidence="3" id="KW-1185">Reference proteome</keyword>
<protein>
    <submittedName>
        <fullName evidence="2">Uncharacterized protein</fullName>
    </submittedName>
</protein>
<reference evidence="2" key="1">
    <citation type="submission" date="2020-09" db="EMBL/GenBank/DDBJ databases">
        <title>Genome-Enabled Discovery of Anthraquinone Biosynthesis in Senna tora.</title>
        <authorList>
            <person name="Kang S.-H."/>
            <person name="Pandey R.P."/>
            <person name="Lee C.-M."/>
            <person name="Sim J.-S."/>
            <person name="Jeong J.-T."/>
            <person name="Choi B.-S."/>
            <person name="Jung M."/>
            <person name="Ginzburg D."/>
            <person name="Zhao K."/>
            <person name="Won S.Y."/>
            <person name="Oh T.-J."/>
            <person name="Yu Y."/>
            <person name="Kim N.-H."/>
            <person name="Lee O.R."/>
            <person name="Lee T.-H."/>
            <person name="Bashyal P."/>
            <person name="Kim T.-S."/>
            <person name="Lee W.-H."/>
            <person name="Kawkins C."/>
            <person name="Kim C.-K."/>
            <person name="Kim J.S."/>
            <person name="Ahn B.O."/>
            <person name="Rhee S.Y."/>
            <person name="Sohng J.K."/>
        </authorList>
    </citation>
    <scope>NUCLEOTIDE SEQUENCE</scope>
    <source>
        <tissue evidence="2">Leaf</tissue>
    </source>
</reference>
<dbReference type="Proteomes" id="UP000634136">
    <property type="component" value="Unassembled WGS sequence"/>
</dbReference>
<name>A0A834TYE1_9FABA</name>